<keyword evidence="5" id="KW-0479">Metal-binding</keyword>
<reference evidence="13" key="1">
    <citation type="journal article" date="2018" name="Nat. Plants">
        <title>Whole-genome landscape of Medicago truncatula symbiotic genes.</title>
        <authorList>
            <person name="Pecrix Y."/>
            <person name="Staton S.E."/>
            <person name="Sallet E."/>
            <person name="Lelandais-Briere C."/>
            <person name="Moreau S."/>
            <person name="Carrere S."/>
            <person name="Blein T."/>
            <person name="Jardinaud M.F."/>
            <person name="Latrasse D."/>
            <person name="Zouine M."/>
            <person name="Zahm M."/>
            <person name="Kreplak J."/>
            <person name="Mayjonade B."/>
            <person name="Satge C."/>
            <person name="Perez M."/>
            <person name="Cauet S."/>
            <person name="Marande W."/>
            <person name="Chantry-Darmon C."/>
            <person name="Lopez-Roques C."/>
            <person name="Bouchez O."/>
            <person name="Berard A."/>
            <person name="Debelle F."/>
            <person name="Munos S."/>
            <person name="Bendahmane A."/>
            <person name="Berges H."/>
            <person name="Niebel A."/>
            <person name="Buitink J."/>
            <person name="Frugier F."/>
            <person name="Benhamed M."/>
            <person name="Crespi M."/>
            <person name="Gouzy J."/>
            <person name="Gamas P."/>
        </authorList>
    </citation>
    <scope>NUCLEOTIDE SEQUENCE [LARGE SCALE GENOMIC DNA]</scope>
    <source>
        <strain evidence="13">cv. Jemalong A17</strain>
    </source>
</reference>
<dbReference type="Pfam" id="PF13639">
    <property type="entry name" value="zf-RING_2"/>
    <property type="match status" value="1"/>
</dbReference>
<dbReference type="InterPro" id="IPR001841">
    <property type="entry name" value="Znf_RING"/>
</dbReference>
<evidence type="ECO:0000256" key="8">
    <source>
        <dbReference type="ARBA" id="ARBA00022833"/>
    </source>
</evidence>
<evidence type="ECO:0000259" key="11">
    <source>
        <dbReference type="PROSITE" id="PS50089"/>
    </source>
</evidence>
<dbReference type="PANTHER" id="PTHR46913:SF21">
    <property type="entry name" value="RING-TYPE E3 UBIQUITIN TRANSFERASE"/>
    <property type="match status" value="1"/>
</dbReference>
<evidence type="ECO:0000256" key="3">
    <source>
        <dbReference type="ARBA" id="ARBA00012483"/>
    </source>
</evidence>
<evidence type="ECO:0000256" key="6">
    <source>
        <dbReference type="ARBA" id="ARBA00022771"/>
    </source>
</evidence>
<gene>
    <name evidence="12" type="ORF">MtrunA17_Chr3g0118111</name>
</gene>
<dbReference type="GO" id="GO:0008270">
    <property type="term" value="F:zinc ion binding"/>
    <property type="evidence" value="ECO:0007669"/>
    <property type="project" value="UniProtKB-KW"/>
</dbReference>
<dbReference type="InterPro" id="IPR013083">
    <property type="entry name" value="Znf_RING/FYVE/PHD"/>
</dbReference>
<dbReference type="GO" id="GO:0061630">
    <property type="term" value="F:ubiquitin protein ligase activity"/>
    <property type="evidence" value="ECO:0007669"/>
    <property type="project" value="UniProtKB-EC"/>
</dbReference>
<dbReference type="EC" id="2.3.2.27" evidence="3"/>
<dbReference type="Proteomes" id="UP000265566">
    <property type="component" value="Chromosome 3"/>
</dbReference>
<name>A0A396ITD9_MEDTR</name>
<comment type="pathway">
    <text evidence="2">Protein modification; protein ubiquitination.</text>
</comment>
<dbReference type="UniPathway" id="UPA00143"/>
<proteinExistence type="predicted"/>
<evidence type="ECO:0000313" key="13">
    <source>
        <dbReference type="Proteomes" id="UP000265566"/>
    </source>
</evidence>
<dbReference type="Gramene" id="rna17231">
    <property type="protein sequence ID" value="RHN68822.1"/>
    <property type="gene ID" value="gene17231"/>
</dbReference>
<keyword evidence="10" id="KW-0812">Transmembrane</keyword>
<evidence type="ECO:0000256" key="4">
    <source>
        <dbReference type="ARBA" id="ARBA00022679"/>
    </source>
</evidence>
<evidence type="ECO:0000256" key="7">
    <source>
        <dbReference type="ARBA" id="ARBA00022786"/>
    </source>
</evidence>
<protein>
    <recommendedName>
        <fullName evidence="3">RING-type E3 ubiquitin transferase</fullName>
        <ecNumber evidence="3">2.3.2.27</ecNumber>
    </recommendedName>
</protein>
<accession>A0A396ITD9</accession>
<dbReference type="SUPFAM" id="SSF57850">
    <property type="entry name" value="RING/U-box"/>
    <property type="match status" value="1"/>
</dbReference>
<dbReference type="GO" id="GO:0016567">
    <property type="term" value="P:protein ubiquitination"/>
    <property type="evidence" value="ECO:0007669"/>
    <property type="project" value="UniProtKB-UniPathway"/>
</dbReference>
<evidence type="ECO:0000256" key="1">
    <source>
        <dbReference type="ARBA" id="ARBA00000900"/>
    </source>
</evidence>
<dbReference type="EMBL" id="PSQE01000003">
    <property type="protein sequence ID" value="RHN68822.1"/>
    <property type="molecule type" value="Genomic_DNA"/>
</dbReference>
<keyword evidence="6 9" id="KW-0863">Zinc-finger</keyword>
<dbReference type="PANTHER" id="PTHR46913">
    <property type="entry name" value="RING-H2 FINGER PROTEIN ATL16"/>
    <property type="match status" value="1"/>
</dbReference>
<sequence>MRSFPYSPPPMTTIAPTQPHMEQYHHHASSPSLIMNPFIFFPMLFVGVVLVKILMKILFLSIKYWCTTRHGTMVEARRTHVIHNLDESVINTAVILSSVYNAKYAQEEFQRDCVICLNEFEDNDTIGTLPLCSQSFHLRCIQDWLPKQPNCPLCRSSCLLNTQVLSVINYKCDVENPSQGFRV</sequence>
<evidence type="ECO:0000256" key="5">
    <source>
        <dbReference type="ARBA" id="ARBA00022723"/>
    </source>
</evidence>
<evidence type="ECO:0000256" key="9">
    <source>
        <dbReference type="PROSITE-ProRule" id="PRU00175"/>
    </source>
</evidence>
<evidence type="ECO:0000313" key="12">
    <source>
        <dbReference type="EMBL" id="RHN68822.1"/>
    </source>
</evidence>
<feature type="domain" description="RING-type" evidence="11">
    <location>
        <begin position="113"/>
        <end position="155"/>
    </location>
</feature>
<dbReference type="AlphaFoldDB" id="A0A396ITD9"/>
<keyword evidence="10" id="KW-0472">Membrane</keyword>
<feature type="transmembrane region" description="Helical" evidence="10">
    <location>
        <begin position="38"/>
        <end position="59"/>
    </location>
</feature>
<evidence type="ECO:0000256" key="10">
    <source>
        <dbReference type="SAM" id="Phobius"/>
    </source>
</evidence>
<comment type="catalytic activity">
    <reaction evidence="1">
        <text>S-ubiquitinyl-[E2 ubiquitin-conjugating enzyme]-L-cysteine + [acceptor protein]-L-lysine = [E2 ubiquitin-conjugating enzyme]-L-cysteine + N(6)-ubiquitinyl-[acceptor protein]-L-lysine.</text>
        <dbReference type="EC" id="2.3.2.27"/>
    </reaction>
</comment>
<keyword evidence="7" id="KW-0833">Ubl conjugation pathway</keyword>
<keyword evidence="10" id="KW-1133">Transmembrane helix</keyword>
<dbReference type="Gene3D" id="3.30.40.10">
    <property type="entry name" value="Zinc/RING finger domain, C3HC4 (zinc finger)"/>
    <property type="match status" value="1"/>
</dbReference>
<keyword evidence="4" id="KW-0808">Transferase</keyword>
<organism evidence="12 13">
    <name type="scientific">Medicago truncatula</name>
    <name type="common">Barrel medic</name>
    <name type="synonym">Medicago tribuloides</name>
    <dbReference type="NCBI Taxonomy" id="3880"/>
    <lineage>
        <taxon>Eukaryota</taxon>
        <taxon>Viridiplantae</taxon>
        <taxon>Streptophyta</taxon>
        <taxon>Embryophyta</taxon>
        <taxon>Tracheophyta</taxon>
        <taxon>Spermatophyta</taxon>
        <taxon>Magnoliopsida</taxon>
        <taxon>eudicotyledons</taxon>
        <taxon>Gunneridae</taxon>
        <taxon>Pentapetalae</taxon>
        <taxon>rosids</taxon>
        <taxon>fabids</taxon>
        <taxon>Fabales</taxon>
        <taxon>Fabaceae</taxon>
        <taxon>Papilionoideae</taxon>
        <taxon>50 kb inversion clade</taxon>
        <taxon>NPAAA clade</taxon>
        <taxon>Hologalegina</taxon>
        <taxon>IRL clade</taxon>
        <taxon>Trifolieae</taxon>
        <taxon>Medicago</taxon>
    </lineage>
</organism>
<dbReference type="InterPro" id="IPR044600">
    <property type="entry name" value="ATL1/ATL16-like"/>
</dbReference>
<evidence type="ECO:0000256" key="2">
    <source>
        <dbReference type="ARBA" id="ARBA00004906"/>
    </source>
</evidence>
<dbReference type="PROSITE" id="PS50089">
    <property type="entry name" value="ZF_RING_2"/>
    <property type="match status" value="1"/>
</dbReference>
<dbReference type="SMART" id="SM00184">
    <property type="entry name" value="RING"/>
    <property type="match status" value="1"/>
</dbReference>
<comment type="caution">
    <text evidence="12">The sequence shown here is derived from an EMBL/GenBank/DDBJ whole genome shotgun (WGS) entry which is preliminary data.</text>
</comment>
<keyword evidence="8" id="KW-0862">Zinc</keyword>